<keyword evidence="2" id="KW-1185">Reference proteome</keyword>
<evidence type="ECO:0000313" key="2">
    <source>
        <dbReference type="Proteomes" id="UP000603708"/>
    </source>
</evidence>
<sequence>MRARFAAQRVAQVVGGRTRGGAARVSGRGHFFAADAVTEYVATVPSCPGGSTAGPP</sequence>
<comment type="caution">
    <text evidence="1">The sequence shown here is derived from an EMBL/GenBank/DDBJ whole genome shotgun (WGS) entry which is preliminary data.</text>
</comment>
<dbReference type="Proteomes" id="UP000603708">
    <property type="component" value="Unassembled WGS sequence"/>
</dbReference>
<evidence type="ECO:0000313" key="1">
    <source>
        <dbReference type="EMBL" id="GHH82188.1"/>
    </source>
</evidence>
<gene>
    <name evidence="1" type="ORF">GCM10018793_41410</name>
</gene>
<name>A0A919GDI0_9ACTN</name>
<reference evidence="1" key="1">
    <citation type="journal article" date="2014" name="Int. J. Syst. Evol. Microbiol.">
        <title>Complete genome sequence of Corynebacterium casei LMG S-19264T (=DSM 44701T), isolated from a smear-ripened cheese.</title>
        <authorList>
            <consortium name="US DOE Joint Genome Institute (JGI-PGF)"/>
            <person name="Walter F."/>
            <person name="Albersmeier A."/>
            <person name="Kalinowski J."/>
            <person name="Ruckert C."/>
        </authorList>
    </citation>
    <scope>NUCLEOTIDE SEQUENCE</scope>
    <source>
        <strain evidence="1">JCM 5069</strain>
    </source>
</reference>
<protein>
    <submittedName>
        <fullName evidence="1">Uncharacterized protein</fullName>
    </submittedName>
</protein>
<organism evidence="1 2">
    <name type="scientific">Streptomyces sulfonofaciens</name>
    <dbReference type="NCBI Taxonomy" id="68272"/>
    <lineage>
        <taxon>Bacteria</taxon>
        <taxon>Bacillati</taxon>
        <taxon>Actinomycetota</taxon>
        <taxon>Actinomycetes</taxon>
        <taxon>Kitasatosporales</taxon>
        <taxon>Streptomycetaceae</taxon>
        <taxon>Streptomyces</taxon>
    </lineage>
</organism>
<accession>A0A919GDI0</accession>
<proteinExistence type="predicted"/>
<dbReference type="AlphaFoldDB" id="A0A919GDI0"/>
<reference evidence="1" key="2">
    <citation type="submission" date="2020-09" db="EMBL/GenBank/DDBJ databases">
        <authorList>
            <person name="Sun Q."/>
            <person name="Ohkuma M."/>
        </authorList>
    </citation>
    <scope>NUCLEOTIDE SEQUENCE</scope>
    <source>
        <strain evidence="1">JCM 5069</strain>
    </source>
</reference>
<dbReference type="EMBL" id="BNCD01000012">
    <property type="protein sequence ID" value="GHH82188.1"/>
    <property type="molecule type" value="Genomic_DNA"/>
</dbReference>